<name>A0AAD0IA15_PSESX</name>
<accession>A0AAD0IA15</accession>
<reference evidence="1 2" key="1">
    <citation type="submission" date="2018-04" db="EMBL/GenBank/DDBJ databases">
        <authorList>
            <person name="Cha J.-S."/>
        </authorList>
    </citation>
    <scope>NUCLEOTIDE SEQUENCE [LARGE SCALE GENOMIC DNA]</scope>
    <source>
        <strain evidence="1 2">LMG5095</strain>
    </source>
</reference>
<dbReference type="AlphaFoldDB" id="A0AAD0IA15"/>
<gene>
    <name evidence="1" type="ORF">DA456_16165</name>
</gene>
<proteinExistence type="predicted"/>
<dbReference type="EMBL" id="CP028490">
    <property type="protein sequence ID" value="AVX24808.1"/>
    <property type="molecule type" value="Genomic_DNA"/>
</dbReference>
<protein>
    <submittedName>
        <fullName evidence="1">Uncharacterized protein</fullName>
    </submittedName>
</protein>
<evidence type="ECO:0000313" key="2">
    <source>
        <dbReference type="Proteomes" id="UP000240475"/>
    </source>
</evidence>
<sequence length="90" mass="10078">MGASSLAKAIDQTHCFRSIYGPFREQARSHRECVWQALRRLNAVRPSWERACSRMRWIRRTVFGACTGPFASKGAPAGSACGRRSADCMQ</sequence>
<organism evidence="1 2">
    <name type="scientific">Pseudomonas syringae pv. atrofaciens</name>
    <dbReference type="NCBI Taxonomy" id="192087"/>
    <lineage>
        <taxon>Bacteria</taxon>
        <taxon>Pseudomonadati</taxon>
        <taxon>Pseudomonadota</taxon>
        <taxon>Gammaproteobacteria</taxon>
        <taxon>Pseudomonadales</taxon>
        <taxon>Pseudomonadaceae</taxon>
        <taxon>Pseudomonas</taxon>
        <taxon>Pseudomonas syringae</taxon>
    </lineage>
</organism>
<dbReference type="Proteomes" id="UP000240475">
    <property type="component" value="Chromosome"/>
</dbReference>
<evidence type="ECO:0000313" key="1">
    <source>
        <dbReference type="EMBL" id="AVX24808.1"/>
    </source>
</evidence>